<feature type="compositionally biased region" description="Basic and acidic residues" evidence="2">
    <location>
        <begin position="343"/>
        <end position="357"/>
    </location>
</feature>
<dbReference type="Proteomes" id="UP000696573">
    <property type="component" value="Unassembled WGS sequence"/>
</dbReference>
<evidence type="ECO:0000256" key="1">
    <source>
        <dbReference type="ARBA" id="ARBA00022729"/>
    </source>
</evidence>
<comment type="caution">
    <text evidence="4">The sequence shown here is derived from an EMBL/GenBank/DDBJ whole genome shotgun (WGS) entry which is preliminary data.</text>
</comment>
<dbReference type="AlphaFoldDB" id="A0A9N9VA03"/>
<accession>A0A9N9VA03</accession>
<dbReference type="InterPro" id="IPR028994">
    <property type="entry name" value="Integrin_alpha_N"/>
</dbReference>
<proteinExistence type="predicted"/>
<dbReference type="Gene3D" id="3.40.50.1110">
    <property type="entry name" value="SGNH hydrolase"/>
    <property type="match status" value="1"/>
</dbReference>
<name>A0A9N9VA03_9HYPO</name>
<dbReference type="GO" id="GO:0004622">
    <property type="term" value="F:phosphatidylcholine lysophospholipase activity"/>
    <property type="evidence" value="ECO:0007669"/>
    <property type="project" value="TreeGrafter"/>
</dbReference>
<keyword evidence="1" id="KW-0732">Signal</keyword>
<evidence type="ECO:0000313" key="5">
    <source>
        <dbReference type="Proteomes" id="UP000696573"/>
    </source>
</evidence>
<organism evidence="4 5">
    <name type="scientific">Clonostachys rhizophaga</name>
    <dbReference type="NCBI Taxonomy" id="160324"/>
    <lineage>
        <taxon>Eukaryota</taxon>
        <taxon>Fungi</taxon>
        <taxon>Dikarya</taxon>
        <taxon>Ascomycota</taxon>
        <taxon>Pezizomycotina</taxon>
        <taxon>Sordariomycetes</taxon>
        <taxon>Hypocreomycetidae</taxon>
        <taxon>Hypocreales</taxon>
        <taxon>Bionectriaceae</taxon>
        <taxon>Clonostachys</taxon>
    </lineage>
</organism>
<evidence type="ECO:0000256" key="2">
    <source>
        <dbReference type="SAM" id="MobiDB-lite"/>
    </source>
</evidence>
<keyword evidence="5" id="KW-1185">Reference proteome</keyword>
<reference evidence="4" key="1">
    <citation type="submission" date="2021-10" db="EMBL/GenBank/DDBJ databases">
        <authorList>
            <person name="Piombo E."/>
        </authorList>
    </citation>
    <scope>NUCLEOTIDE SEQUENCE</scope>
</reference>
<sequence>MSNVLTFFCNRPQLMFWKLGALDLFGSNSWKRSVNPHMNGAFGGKYLEPGIQLAHHDKVTEDDKSKFIQESNTFIAQEDVKAADFIEWPNLLPDGSKISNRVRSLEPMASCPLSNGGGSYILKYKKTEAGKEIGGCTKLRILSVGDSITVGLMSEQKGGDGDGYRRQLRDNLSKTIGTMDDGYFVSSSPGVISKHLANATVVGIGSLYISDNVGSSLEHRPNVILLAAGTKDMHPKGSTSTEGNDPKQASERLGKLIDKMIKTCPDATILVAMIINTCNDDQSPRTKEFQWLIPEVVKSRKGDGKHVLAVDFTSFSFSFSTSDLQDCIHPTNNGFISQIPKGLIKDPEGSDPSRDDGAGGANSGIDKNIPAPNWGKSPIQVTSKKTVANTIDWATGGQKRSASCPDNPQWKGAGQIAIGSIGHNGDWKYKKNWVEQGEVASGLGWENRYVRLHDMNGDGKVDYVFVDPNNGEIRCWLNNLPKPWSPAGNNNSIIGSGAGPSKTVYLAMDDYMVVNEKDGSVRIWWNYGPDDKWGNRWKFVDGGQIASGVPHANLKTLRFPDINSDGRADYDHRGQDVLFEAIGGIATGAVSDISKLVFAVMNGDRRDGMNLLFTPDPRYMFYCDYRARDYLIWGNDGGLTGFLNKQTKRECVPIYVNQGPAKTIANGIHKKPSEIRLAYMDGDGKDDYVFIGDHGALFVWYNRGSAEDNIRRDCIHFADVDGDGLDDYVRHDPKSGSPIVFDGYDDYLDLDPQTSALKAYLNKGEDKGTEIYGWRFELIGEIAPGPGPGHRVRIADIDGDGRDDYIYLKDNGDTTIYRNIYSAGNKGNKYEPLPDADASGIGQSLGEIQLVDINGDGKADYVWSRKLDGRVHVWFNDYPKKPTWRDGGEVAEGYGTSYAKLTTSGRADYVAIDPEQGSIAAWVNGFANPDVNLDTPDPSKNEKMCYNSGQTSSYGKIEAAAESFCRNLGDDRREAKKTPPGNYHFIIAFEVFEGCKWTFSHTECMRYFKVPMDSCNCSEQGDKQGGTVKNNCIYARIDPNYGI</sequence>
<dbReference type="OrthoDB" id="2119228at2759"/>
<feature type="domain" description="SGNH hydrolase-type esterase" evidence="3">
    <location>
        <begin position="144"/>
        <end position="334"/>
    </location>
</feature>
<dbReference type="InterPro" id="IPR013517">
    <property type="entry name" value="FG-GAP"/>
</dbReference>
<evidence type="ECO:0000259" key="3">
    <source>
        <dbReference type="Pfam" id="PF13472"/>
    </source>
</evidence>
<dbReference type="SUPFAM" id="SSF52266">
    <property type="entry name" value="SGNH hydrolase"/>
    <property type="match status" value="1"/>
</dbReference>
<gene>
    <name evidence="4" type="ORF">CRHIZ90672A_00013843</name>
</gene>
<evidence type="ECO:0000313" key="4">
    <source>
        <dbReference type="EMBL" id="CAH0020343.1"/>
    </source>
</evidence>
<protein>
    <recommendedName>
        <fullName evidence="3">SGNH hydrolase-type esterase domain-containing protein</fullName>
    </recommendedName>
</protein>
<dbReference type="InterPro" id="IPR051532">
    <property type="entry name" value="Ester_Hydrolysis_Enzymes"/>
</dbReference>
<dbReference type="PANTHER" id="PTHR30383">
    <property type="entry name" value="THIOESTERASE 1/PROTEASE 1/LYSOPHOSPHOLIPASE L1"/>
    <property type="match status" value="1"/>
</dbReference>
<dbReference type="PANTHER" id="PTHR30383:SF5">
    <property type="entry name" value="SGNH HYDROLASE-TYPE ESTERASE DOMAIN-CONTAINING PROTEIN"/>
    <property type="match status" value="1"/>
</dbReference>
<feature type="region of interest" description="Disordered" evidence="2">
    <location>
        <begin position="338"/>
        <end position="378"/>
    </location>
</feature>
<dbReference type="InterPro" id="IPR013830">
    <property type="entry name" value="SGNH_hydro"/>
</dbReference>
<dbReference type="EMBL" id="CABFNQ020000642">
    <property type="protein sequence ID" value="CAH0020343.1"/>
    <property type="molecule type" value="Genomic_DNA"/>
</dbReference>
<dbReference type="Pfam" id="PF13517">
    <property type="entry name" value="FG-GAP_3"/>
    <property type="match status" value="1"/>
</dbReference>
<dbReference type="Pfam" id="PF13472">
    <property type="entry name" value="Lipase_GDSL_2"/>
    <property type="match status" value="1"/>
</dbReference>
<dbReference type="SUPFAM" id="SSF69318">
    <property type="entry name" value="Integrin alpha N-terminal domain"/>
    <property type="match status" value="2"/>
</dbReference>
<dbReference type="InterPro" id="IPR036514">
    <property type="entry name" value="SGNH_hydro_sf"/>
</dbReference>
<dbReference type="Gene3D" id="2.130.10.130">
    <property type="entry name" value="Integrin alpha, N-terminal"/>
    <property type="match status" value="1"/>
</dbReference>